<gene>
    <name evidence="1" type="ORF">XIS1_510012</name>
</gene>
<dbReference type="EMBL" id="FTLG01000194">
    <property type="protein sequence ID" value="SIP74078.1"/>
    <property type="molecule type" value="Genomic_DNA"/>
</dbReference>
<protein>
    <submittedName>
        <fullName evidence="1">Uncharacterized protein</fullName>
    </submittedName>
</protein>
<dbReference type="Proteomes" id="UP000196435">
    <property type="component" value="Unassembled WGS sequence"/>
</dbReference>
<sequence length="51" mass="6188">MIILHSQVLTNIYCYFIYKSIELIGYNYLPYRLISVGNRIIYQKTQNDLRE</sequence>
<name>A0A1N6MYY1_9GAMM</name>
<proteinExistence type="predicted"/>
<evidence type="ECO:0000313" key="2">
    <source>
        <dbReference type="Proteomes" id="UP000196435"/>
    </source>
</evidence>
<reference evidence="2" key="1">
    <citation type="submission" date="2016-12" db="EMBL/GenBank/DDBJ databases">
        <authorList>
            <person name="Gaudriault S."/>
        </authorList>
    </citation>
    <scope>NUCLEOTIDE SEQUENCE [LARGE SCALE GENOMIC DNA]</scope>
    <source>
        <strain evidence="2">HGB1681 (deposited as PTA-6826 in the American Type Culture Collection)</strain>
    </source>
</reference>
<organism evidence="1 2">
    <name type="scientific">Xenorhabdus innexi</name>
    <dbReference type="NCBI Taxonomy" id="290109"/>
    <lineage>
        <taxon>Bacteria</taxon>
        <taxon>Pseudomonadati</taxon>
        <taxon>Pseudomonadota</taxon>
        <taxon>Gammaproteobacteria</taxon>
        <taxon>Enterobacterales</taxon>
        <taxon>Morganellaceae</taxon>
        <taxon>Xenorhabdus</taxon>
    </lineage>
</organism>
<accession>A0A1N6MYY1</accession>
<dbReference type="AlphaFoldDB" id="A0A1N6MYY1"/>
<evidence type="ECO:0000313" key="1">
    <source>
        <dbReference type="EMBL" id="SIP74078.1"/>
    </source>
</evidence>